<dbReference type="SUPFAM" id="SSF57701">
    <property type="entry name" value="Zn2/Cys6 DNA-binding domain"/>
    <property type="match status" value="2"/>
</dbReference>
<gene>
    <name evidence="4" type="ORF">PFICI_11802</name>
</gene>
<comment type="subcellular location">
    <subcellularLocation>
        <location evidence="1">Nucleus</location>
    </subcellularLocation>
</comment>
<accession>W3WRC1</accession>
<name>W3WRC1_PESFW</name>
<evidence type="ECO:0000259" key="3">
    <source>
        <dbReference type="PROSITE" id="PS50048"/>
    </source>
</evidence>
<dbReference type="RefSeq" id="XP_007838574.1">
    <property type="nucleotide sequence ID" value="XM_007840383.1"/>
</dbReference>
<dbReference type="GO" id="GO:0005634">
    <property type="term" value="C:nucleus"/>
    <property type="evidence" value="ECO:0007669"/>
    <property type="project" value="UniProtKB-SubCell"/>
</dbReference>
<dbReference type="PROSITE" id="PS00463">
    <property type="entry name" value="ZN2_CY6_FUNGAL_1"/>
    <property type="match status" value="1"/>
</dbReference>
<dbReference type="InterPro" id="IPR001138">
    <property type="entry name" value="Zn2Cys6_DnaBD"/>
</dbReference>
<protein>
    <recommendedName>
        <fullName evidence="3">Zn(2)-C6 fungal-type domain-containing protein</fullName>
    </recommendedName>
</protein>
<sequence length="559" mass="61764">MGRKRTACTACAAIKAACNKGRPCSRCGRLSLSCQYVQGDTIVYTGPEAGPQGAEAILRRSKAACLNCRRQRKKCDEQRPKCGNCSRLQLRCVLPPQQQRPSPSSELAVSAPAEDGHKRRLHFALFADWIGLVEYEAEPAPLTSSTSVASVSPALVDLPIPSRAEHAAYATFLPSTALNNLTGVKPGSLVSCDIGERHLWNHFILSVARVLVNSRDDARNPFLAVAVPMALDSFLVRHALLALSACHLGRVYSSFRHDLQKHRRTALAVLKEEMMALSQDCDLEEILMGTMLLLLTEICDSTSKKWLLYLRGAHTLLAMLPTTVHESRGSHMLLTKLYNHVCCIATITSNNVPDAIEFQSDLLRSELDGQDCIFGVHGLHRLLPCIRKMKFDLDHEPSLATDGVFQAHICKIELEIQSWAPHDAVNDGLRSQDIRAAAFCTQWALILYLNQTLRRLKSNDVQISKAADTIISALSLIRLSSEVEAHLLFPVFMAGVGSVTKANRLTVDYRLRGMAKTVGFGNINVAHGLLESIWQLANQGEWTDWDELMQAECPILVLF</sequence>
<dbReference type="InterPro" id="IPR036864">
    <property type="entry name" value="Zn2-C6_fun-type_DNA-bd_sf"/>
</dbReference>
<dbReference type="SMART" id="SM00066">
    <property type="entry name" value="GAL4"/>
    <property type="match status" value="2"/>
</dbReference>
<evidence type="ECO:0000256" key="1">
    <source>
        <dbReference type="ARBA" id="ARBA00004123"/>
    </source>
</evidence>
<dbReference type="CDD" id="cd00067">
    <property type="entry name" value="GAL4"/>
    <property type="match status" value="2"/>
</dbReference>
<evidence type="ECO:0000313" key="4">
    <source>
        <dbReference type="EMBL" id="ETS76415.1"/>
    </source>
</evidence>
<dbReference type="Pfam" id="PF11951">
    <property type="entry name" value="Fungal_trans_2"/>
    <property type="match status" value="1"/>
</dbReference>
<evidence type="ECO:0000313" key="5">
    <source>
        <dbReference type="Proteomes" id="UP000030651"/>
    </source>
</evidence>
<dbReference type="EMBL" id="KI912117">
    <property type="protein sequence ID" value="ETS76415.1"/>
    <property type="molecule type" value="Genomic_DNA"/>
</dbReference>
<evidence type="ECO:0000256" key="2">
    <source>
        <dbReference type="ARBA" id="ARBA00023242"/>
    </source>
</evidence>
<proteinExistence type="predicted"/>
<dbReference type="PROSITE" id="PS50048">
    <property type="entry name" value="ZN2_CY6_FUNGAL_2"/>
    <property type="match status" value="2"/>
</dbReference>
<dbReference type="Gene3D" id="4.10.240.10">
    <property type="entry name" value="Zn(2)-C6 fungal-type DNA-binding domain"/>
    <property type="match status" value="2"/>
</dbReference>
<feature type="domain" description="Zn(2)-C6 fungal-type" evidence="3">
    <location>
        <begin position="7"/>
        <end position="36"/>
    </location>
</feature>
<dbReference type="Pfam" id="PF00172">
    <property type="entry name" value="Zn_clus"/>
    <property type="match status" value="2"/>
</dbReference>
<keyword evidence="2" id="KW-0539">Nucleus</keyword>
<dbReference type="InterPro" id="IPR021858">
    <property type="entry name" value="Fun_TF"/>
</dbReference>
<dbReference type="HOGENOM" id="CLU_031975_0_0_1"/>
<dbReference type="PANTHER" id="PTHR37534">
    <property type="entry name" value="TRANSCRIPTIONAL ACTIVATOR PROTEIN UGA3"/>
    <property type="match status" value="1"/>
</dbReference>
<dbReference type="GO" id="GO:0000981">
    <property type="term" value="F:DNA-binding transcription factor activity, RNA polymerase II-specific"/>
    <property type="evidence" value="ECO:0007669"/>
    <property type="project" value="InterPro"/>
</dbReference>
<organism evidence="4 5">
    <name type="scientific">Pestalotiopsis fici (strain W106-1 / CGMCC3.15140)</name>
    <dbReference type="NCBI Taxonomy" id="1229662"/>
    <lineage>
        <taxon>Eukaryota</taxon>
        <taxon>Fungi</taxon>
        <taxon>Dikarya</taxon>
        <taxon>Ascomycota</taxon>
        <taxon>Pezizomycotina</taxon>
        <taxon>Sordariomycetes</taxon>
        <taxon>Xylariomycetidae</taxon>
        <taxon>Amphisphaeriales</taxon>
        <taxon>Sporocadaceae</taxon>
        <taxon>Pestalotiopsis</taxon>
    </lineage>
</organism>
<keyword evidence="5" id="KW-1185">Reference proteome</keyword>
<dbReference type="PANTHER" id="PTHR37534:SF46">
    <property type="entry name" value="ZN(II)2CYS6 TRANSCRIPTION FACTOR (EUROFUNG)"/>
    <property type="match status" value="1"/>
</dbReference>
<dbReference type="GeneID" id="19276815"/>
<dbReference type="AlphaFoldDB" id="W3WRC1"/>
<reference evidence="5" key="1">
    <citation type="journal article" date="2015" name="BMC Genomics">
        <title>Genomic and transcriptomic analysis of the endophytic fungus Pestalotiopsis fici reveals its lifestyle and high potential for synthesis of natural products.</title>
        <authorList>
            <person name="Wang X."/>
            <person name="Zhang X."/>
            <person name="Liu L."/>
            <person name="Xiang M."/>
            <person name="Wang W."/>
            <person name="Sun X."/>
            <person name="Che Y."/>
            <person name="Guo L."/>
            <person name="Liu G."/>
            <person name="Guo L."/>
            <person name="Wang C."/>
            <person name="Yin W.B."/>
            <person name="Stadler M."/>
            <person name="Zhang X."/>
            <person name="Liu X."/>
        </authorList>
    </citation>
    <scope>NUCLEOTIDE SEQUENCE [LARGE SCALE GENOMIC DNA]</scope>
    <source>
        <strain evidence="5">W106-1 / CGMCC3.15140</strain>
    </source>
</reference>
<feature type="domain" description="Zn(2)-C6 fungal-type" evidence="3">
    <location>
        <begin position="64"/>
        <end position="94"/>
    </location>
</feature>
<dbReference type="eggNOG" id="ENOG502S0U0">
    <property type="taxonomic scope" value="Eukaryota"/>
</dbReference>
<dbReference type="OrthoDB" id="3509362at2759"/>
<dbReference type="GO" id="GO:0008270">
    <property type="term" value="F:zinc ion binding"/>
    <property type="evidence" value="ECO:0007669"/>
    <property type="project" value="InterPro"/>
</dbReference>
<dbReference type="Proteomes" id="UP000030651">
    <property type="component" value="Unassembled WGS sequence"/>
</dbReference>
<dbReference type="InParanoid" id="W3WRC1"/>
<dbReference type="KEGG" id="pfy:PFICI_11802"/>